<name>A0A8J2M0B2_9BILA</name>
<reference evidence="3" key="1">
    <citation type="submission" date="2021-09" db="EMBL/GenBank/DDBJ databases">
        <authorList>
            <consortium name="Pathogen Informatics"/>
        </authorList>
    </citation>
    <scope>NUCLEOTIDE SEQUENCE</scope>
</reference>
<keyword evidence="4" id="KW-1185">Reference proteome</keyword>
<dbReference type="PANTHER" id="PTHR13234:SF70">
    <property type="entry name" value="GILT-LIKE PROTEIN C02D5.2"/>
    <property type="match status" value="1"/>
</dbReference>
<keyword evidence="2" id="KW-0325">Glycoprotein</keyword>
<dbReference type="Pfam" id="PF03227">
    <property type="entry name" value="GILT"/>
    <property type="match status" value="1"/>
</dbReference>
<evidence type="ECO:0000313" key="4">
    <source>
        <dbReference type="Proteomes" id="UP000746747"/>
    </source>
</evidence>
<sequence>MITYYFNCECQHGPLECELNQLMNCVIDMVKNPHQYVPVISCIQGKRDLHSAGLKCLSKLLVPIKSILLCAEGKKGRRLLAKAGIETKSLQPPLYFIPWIMINEARSSDAFYDLKKNLCDALDPIPDQCKEQQ</sequence>
<dbReference type="Proteomes" id="UP000746747">
    <property type="component" value="Unassembled WGS sequence"/>
</dbReference>
<evidence type="ECO:0000256" key="1">
    <source>
        <dbReference type="ARBA" id="ARBA00005679"/>
    </source>
</evidence>
<comment type="similarity">
    <text evidence="1">Belongs to the GILT family.</text>
</comment>
<dbReference type="InterPro" id="IPR004911">
    <property type="entry name" value="Interferon-induced_GILT"/>
</dbReference>
<gene>
    <name evidence="3" type="ORF">CJOHNSTONI_LOCUS3831</name>
</gene>
<evidence type="ECO:0000313" key="3">
    <source>
        <dbReference type="EMBL" id="CAG9533620.1"/>
    </source>
</evidence>
<dbReference type="EMBL" id="CAKAEH010001256">
    <property type="protein sequence ID" value="CAG9533620.1"/>
    <property type="molecule type" value="Genomic_DNA"/>
</dbReference>
<protein>
    <recommendedName>
        <fullName evidence="5">GILT</fullName>
    </recommendedName>
</protein>
<comment type="caution">
    <text evidence="3">The sequence shown here is derived from an EMBL/GenBank/DDBJ whole genome shotgun (WGS) entry which is preliminary data.</text>
</comment>
<dbReference type="PANTHER" id="PTHR13234">
    <property type="entry name" value="GAMMA-INTERFERON INDUCIBLE LYSOSOMAL THIOL REDUCTASE GILT"/>
    <property type="match status" value="1"/>
</dbReference>
<accession>A0A8J2M0B2</accession>
<evidence type="ECO:0000256" key="2">
    <source>
        <dbReference type="ARBA" id="ARBA00023180"/>
    </source>
</evidence>
<dbReference type="GO" id="GO:0016671">
    <property type="term" value="F:oxidoreductase activity, acting on a sulfur group of donors, disulfide as acceptor"/>
    <property type="evidence" value="ECO:0007669"/>
    <property type="project" value="InterPro"/>
</dbReference>
<evidence type="ECO:0008006" key="5">
    <source>
        <dbReference type="Google" id="ProtNLM"/>
    </source>
</evidence>
<dbReference type="AlphaFoldDB" id="A0A8J2M0B2"/>
<organism evidence="3 4">
    <name type="scientific">Cercopithifilaria johnstoni</name>
    <dbReference type="NCBI Taxonomy" id="2874296"/>
    <lineage>
        <taxon>Eukaryota</taxon>
        <taxon>Metazoa</taxon>
        <taxon>Ecdysozoa</taxon>
        <taxon>Nematoda</taxon>
        <taxon>Chromadorea</taxon>
        <taxon>Rhabditida</taxon>
        <taxon>Spirurina</taxon>
        <taxon>Spiruromorpha</taxon>
        <taxon>Filarioidea</taxon>
        <taxon>Onchocercidae</taxon>
        <taxon>Cercopithifilaria</taxon>
    </lineage>
</organism>
<dbReference type="OrthoDB" id="958254at2759"/>
<proteinExistence type="inferred from homology"/>